<dbReference type="Gene3D" id="2.120.10.80">
    <property type="entry name" value="Kelch-type beta propeller"/>
    <property type="match status" value="1"/>
</dbReference>
<dbReference type="SUPFAM" id="SSF117281">
    <property type="entry name" value="Kelch motif"/>
    <property type="match status" value="1"/>
</dbReference>
<dbReference type="GO" id="GO:0005634">
    <property type="term" value="C:nucleus"/>
    <property type="evidence" value="ECO:0007669"/>
    <property type="project" value="TreeGrafter"/>
</dbReference>
<evidence type="ECO:0000313" key="3">
    <source>
        <dbReference type="Proteomes" id="UP001210211"/>
    </source>
</evidence>
<sequence length="394" mass="44727">MRKDEEPNKQLQAELRGDVLEKVVMHVPMADLPSVSFVSREWHRAVHSSLLYRPSQLPWLIMRDQRSPKSSSLYIHALDPYSRSWISFSLSNKPFEMVMPCILRRSGGDRFYALLFRKMAISRDPFGAKWEEAKALRTWKADPVVAEVGPYVVVAGGGSLMELDYGQEGSVELYDRRTSMWEPAGLIPVMFEGSTCATWLSVVASHKRLYIMERKTGWISWFDPEIKRWGPVRQLRPDPALSAWAITVGNEEKLLLFGVGREGEGEHGGKMKVRTWQVKGDNLLVVDNKAEEMPKEMVDRLFPCDKGDDATWQDCSLEVCGTEHGGYVCNPVEMRNGVVGFELSSQGKKNSKRIIVERWEWVPSPERVGHNPMGRILCGSSPVGFHDICGLRRC</sequence>
<reference evidence="2 3" key="1">
    <citation type="journal article" date="2022" name="Cell">
        <title>Repeat-based holocentromeres influence genome architecture and karyotype evolution.</title>
        <authorList>
            <person name="Hofstatter P.G."/>
            <person name="Thangavel G."/>
            <person name="Lux T."/>
            <person name="Neumann P."/>
            <person name="Vondrak T."/>
            <person name="Novak P."/>
            <person name="Zhang M."/>
            <person name="Costa L."/>
            <person name="Castellani M."/>
            <person name="Scott A."/>
            <person name="Toegelov H."/>
            <person name="Fuchs J."/>
            <person name="Mata-Sucre Y."/>
            <person name="Dias Y."/>
            <person name="Vanzela A.L.L."/>
            <person name="Huettel B."/>
            <person name="Almeida C.C.S."/>
            <person name="Simkova H."/>
            <person name="Souza G."/>
            <person name="Pedrosa-Harand A."/>
            <person name="Macas J."/>
            <person name="Mayer K.F.X."/>
            <person name="Houben A."/>
            <person name="Marques A."/>
        </authorList>
    </citation>
    <scope>NUCLEOTIDE SEQUENCE [LARGE SCALE GENOMIC DNA]</scope>
    <source>
        <strain evidence="2">RhyTen1mFocal</strain>
    </source>
</reference>
<name>A0AAD6EX95_9POAL</name>
<feature type="domain" description="F-box" evidence="1">
    <location>
        <begin position="18"/>
        <end position="53"/>
    </location>
</feature>
<gene>
    <name evidence="2" type="ORF">LUZ61_008189</name>
</gene>
<dbReference type="InterPro" id="IPR001810">
    <property type="entry name" value="F-box_dom"/>
</dbReference>
<dbReference type="EMBL" id="JAMRDG010000001">
    <property type="protein sequence ID" value="KAJ3704484.1"/>
    <property type="molecule type" value="Genomic_DNA"/>
</dbReference>
<dbReference type="Pfam" id="PF00646">
    <property type="entry name" value="F-box"/>
    <property type="match status" value="1"/>
</dbReference>
<dbReference type="PANTHER" id="PTHR24414">
    <property type="entry name" value="F-BOX/KELCH-REPEAT PROTEIN SKIP4"/>
    <property type="match status" value="1"/>
</dbReference>
<proteinExistence type="predicted"/>
<dbReference type="InterPro" id="IPR015915">
    <property type="entry name" value="Kelch-typ_b-propeller"/>
</dbReference>
<dbReference type="Proteomes" id="UP001210211">
    <property type="component" value="Unassembled WGS sequence"/>
</dbReference>
<evidence type="ECO:0000313" key="2">
    <source>
        <dbReference type="EMBL" id="KAJ3704484.1"/>
    </source>
</evidence>
<dbReference type="InterPro" id="IPR036047">
    <property type="entry name" value="F-box-like_dom_sf"/>
</dbReference>
<dbReference type="AlphaFoldDB" id="A0AAD6EX95"/>
<protein>
    <recommendedName>
        <fullName evidence="1">F-box domain-containing protein</fullName>
    </recommendedName>
</protein>
<accession>A0AAD6EX95</accession>
<organism evidence="2 3">
    <name type="scientific">Rhynchospora tenuis</name>
    <dbReference type="NCBI Taxonomy" id="198213"/>
    <lineage>
        <taxon>Eukaryota</taxon>
        <taxon>Viridiplantae</taxon>
        <taxon>Streptophyta</taxon>
        <taxon>Embryophyta</taxon>
        <taxon>Tracheophyta</taxon>
        <taxon>Spermatophyta</taxon>
        <taxon>Magnoliopsida</taxon>
        <taxon>Liliopsida</taxon>
        <taxon>Poales</taxon>
        <taxon>Cyperaceae</taxon>
        <taxon>Cyperoideae</taxon>
        <taxon>Rhynchosporeae</taxon>
        <taxon>Rhynchospora</taxon>
    </lineage>
</organism>
<dbReference type="PANTHER" id="PTHR24414:SF44">
    <property type="entry name" value="F-BOX DOMAIN-CONTAINING PROTEIN"/>
    <property type="match status" value="1"/>
</dbReference>
<dbReference type="GO" id="GO:0005829">
    <property type="term" value="C:cytosol"/>
    <property type="evidence" value="ECO:0007669"/>
    <property type="project" value="TreeGrafter"/>
</dbReference>
<dbReference type="InterPro" id="IPR050354">
    <property type="entry name" value="F-box/kelch-repeat_ARATH"/>
</dbReference>
<dbReference type="GO" id="GO:0043161">
    <property type="term" value="P:proteasome-mediated ubiquitin-dependent protein catabolic process"/>
    <property type="evidence" value="ECO:0007669"/>
    <property type="project" value="TreeGrafter"/>
</dbReference>
<keyword evidence="3" id="KW-1185">Reference proteome</keyword>
<comment type="caution">
    <text evidence="2">The sequence shown here is derived from an EMBL/GenBank/DDBJ whole genome shotgun (WGS) entry which is preliminary data.</text>
</comment>
<evidence type="ECO:0000259" key="1">
    <source>
        <dbReference type="Pfam" id="PF00646"/>
    </source>
</evidence>
<dbReference type="SUPFAM" id="SSF81383">
    <property type="entry name" value="F-box domain"/>
    <property type="match status" value="1"/>
</dbReference>